<dbReference type="AlphaFoldDB" id="A0A2Z7CY53"/>
<dbReference type="Gene3D" id="1.10.510.10">
    <property type="entry name" value="Transferase(Phosphotransferase) domain 1"/>
    <property type="match status" value="1"/>
</dbReference>
<proteinExistence type="predicted"/>
<dbReference type="Pfam" id="PF00781">
    <property type="entry name" value="DAGK_cat"/>
    <property type="match status" value="1"/>
</dbReference>
<keyword evidence="6" id="KW-0418">Kinase</keyword>
<dbReference type="SUPFAM" id="SSF56112">
    <property type="entry name" value="Protein kinase-like (PK-like)"/>
    <property type="match status" value="1"/>
</dbReference>
<organism evidence="6 7">
    <name type="scientific">Dorcoceras hygrometricum</name>
    <dbReference type="NCBI Taxonomy" id="472368"/>
    <lineage>
        <taxon>Eukaryota</taxon>
        <taxon>Viridiplantae</taxon>
        <taxon>Streptophyta</taxon>
        <taxon>Embryophyta</taxon>
        <taxon>Tracheophyta</taxon>
        <taxon>Spermatophyta</taxon>
        <taxon>Magnoliopsida</taxon>
        <taxon>eudicotyledons</taxon>
        <taxon>Gunneridae</taxon>
        <taxon>Pentapetalae</taxon>
        <taxon>asterids</taxon>
        <taxon>lamiids</taxon>
        <taxon>Lamiales</taxon>
        <taxon>Gesneriaceae</taxon>
        <taxon>Didymocarpoideae</taxon>
        <taxon>Trichosporeae</taxon>
        <taxon>Loxocarpinae</taxon>
        <taxon>Dorcoceras</taxon>
    </lineage>
</organism>
<name>A0A2Z7CY53_9LAMI</name>
<dbReference type="Gene3D" id="3.30.200.20">
    <property type="entry name" value="Phosphorylase Kinase, domain 1"/>
    <property type="match status" value="1"/>
</dbReference>
<dbReference type="Gene3D" id="3.40.50.620">
    <property type="entry name" value="HUPs"/>
    <property type="match status" value="1"/>
</dbReference>
<dbReference type="EC" id="2.3.2.27" evidence="2"/>
<dbReference type="InterPro" id="IPR001245">
    <property type="entry name" value="Ser-Thr/Tyr_kinase_cat_dom"/>
</dbReference>
<dbReference type="PANTHER" id="PTHR45647">
    <property type="entry name" value="OS02G0152300 PROTEIN"/>
    <property type="match status" value="1"/>
</dbReference>
<evidence type="ECO:0000256" key="2">
    <source>
        <dbReference type="ARBA" id="ARBA00012483"/>
    </source>
</evidence>
<comment type="catalytic activity">
    <reaction evidence="1">
        <text>S-ubiquitinyl-[E2 ubiquitin-conjugating enzyme]-L-cysteine + [acceptor protein]-L-lysine = [E2 ubiquitin-conjugating enzyme]-L-cysteine + N(6)-ubiquitinyl-[acceptor protein]-L-lysine.</text>
        <dbReference type="EC" id="2.3.2.27"/>
    </reaction>
</comment>
<accession>A0A2Z7CY53</accession>
<evidence type="ECO:0000256" key="1">
    <source>
        <dbReference type="ARBA" id="ARBA00000900"/>
    </source>
</evidence>
<dbReference type="InterPro" id="IPR011009">
    <property type="entry name" value="Kinase-like_dom_sf"/>
</dbReference>
<dbReference type="PANTHER" id="PTHR45647:SF15">
    <property type="entry name" value="U-BOX DOMAIN-CONTAINING PROTEIN 35"/>
    <property type="match status" value="1"/>
</dbReference>
<keyword evidence="7" id="KW-1185">Reference proteome</keyword>
<dbReference type="InterPro" id="IPR008271">
    <property type="entry name" value="Ser/Thr_kinase_AS"/>
</dbReference>
<evidence type="ECO:0000259" key="4">
    <source>
        <dbReference type="PROSITE" id="PS50011"/>
    </source>
</evidence>
<dbReference type="PROSITE" id="PS50011">
    <property type="entry name" value="PROTEIN_KINASE_DOM"/>
    <property type="match status" value="1"/>
</dbReference>
<dbReference type="SMART" id="SM00220">
    <property type="entry name" value="S_TKc"/>
    <property type="match status" value="1"/>
</dbReference>
<gene>
    <name evidence="6" type="ORF">F511_09175</name>
</gene>
<dbReference type="GO" id="GO:0004672">
    <property type="term" value="F:protein kinase activity"/>
    <property type="evidence" value="ECO:0007669"/>
    <property type="project" value="InterPro"/>
</dbReference>
<reference evidence="6 7" key="1">
    <citation type="journal article" date="2015" name="Proc. Natl. Acad. Sci. U.S.A.">
        <title>The resurrection genome of Boea hygrometrica: A blueprint for survival of dehydration.</title>
        <authorList>
            <person name="Xiao L."/>
            <person name="Yang G."/>
            <person name="Zhang L."/>
            <person name="Yang X."/>
            <person name="Zhao S."/>
            <person name="Ji Z."/>
            <person name="Zhou Q."/>
            <person name="Hu M."/>
            <person name="Wang Y."/>
            <person name="Chen M."/>
            <person name="Xu Y."/>
            <person name="Jin H."/>
            <person name="Xiao X."/>
            <person name="Hu G."/>
            <person name="Bao F."/>
            <person name="Hu Y."/>
            <person name="Wan P."/>
            <person name="Li L."/>
            <person name="Deng X."/>
            <person name="Kuang T."/>
            <person name="Xiang C."/>
            <person name="Zhu J.K."/>
            <person name="Oliver M.J."/>
            <person name="He Y."/>
        </authorList>
    </citation>
    <scope>NUCLEOTIDE SEQUENCE [LARGE SCALE GENOMIC DNA]</scope>
    <source>
        <strain evidence="7">cv. XS01</strain>
    </source>
</reference>
<evidence type="ECO:0000259" key="5">
    <source>
        <dbReference type="PROSITE" id="PS50146"/>
    </source>
</evidence>
<protein>
    <recommendedName>
        <fullName evidence="2">RING-type E3 ubiquitin transferase</fullName>
        <ecNumber evidence="2">2.3.2.27</ecNumber>
    </recommendedName>
</protein>
<sequence length="1227" mass="138142">MERNENVSVMFNDAGKDSILSTKIFLDYVGEVVLTLNSDGLSWKSIEPVHNEEDKFSCFRLKLVPKAEAEFKFSDVYAANFIDWGLVHESVLASAKGLRSGHPFEMYRFMVHVVQKSNDHSSLWTTIHFSFGHENLEVCKLWVHQINSYLHMELSRPKSLLVFVHPKSGKGHGRRVWGSVVPLFSLANVKTKVIVTERAGHARDLLTSISDMELRLYDGVIAVGGDGFFNEILNGLLLSRHKAPYPPAPEGFMSAISRESNLSIHRDQTNIEPSDDNNDQSPLLTGLEHKRPLSSQCGPDPVFCFPSQEFRFGIIPAGSTDAIAICTTGARDPVTSALHIILGKRVHIDIAQVVRWKMTNVSNDEPCVRYAASFAGYGFYGDVITESEKYRWMGPKIYDYAGTKVFLQHRSYEAEVNFVEVESEKSGSNIETNAQGSRTFWHFRRKPEQMSCRANCTVCNEITDESMMGCSSLAMNLRGLRWSKCKGRFLSVGAAVISCRNEKAPDGLVSDAHLSDGFLHLILIKDCPHPSYLWHLIQLARKGGNPLDFDFVEHHKTPAFTFTSFGKEGVWNVDGELFHAHKLSAQVFRGLVSLFGTGPDAQDSGKMEGSDELSAPAHLVACLAIKGGKKSKYIVKWALEKFVPEGIVYFKLLHVRPTISRIRNHMGKIVHISQVHDDIATAYRKQVEWQVIEKLLPYTNMCYQRKVQVKIVQIESDDVVNAISGKINELKIDKLVIEFRDQRLTGLFSLSRSSSLPMQRYQALSTINQTLLHKIPPKGITAPVTSSPSIVESDYEDVDEAASWASSFSSSSAYSHQASTSHNTSQNQVKTNFELENLRVKVRHIQGLHVMTQLEKFDASRKINELQKRHLQEEVNLKEISDKEGETQMLVIQEKQRYEAAKREANLMKECAEYEAAERKDVDTKVSRIAKEKENLENALMGNYQLYRKFSWEEIVSATSSFSEDHKIGTGACGTVYKCSFNHTTGAVKVLHAEEAIGRKLFQQELEILSQIRHPHILILLGACPENACLVYEFMANGNLEDRLLQKTNMPPLLWFDRYRIAWEVASALVFLHSSKPKAIIHRDLKPANILLDLNNVSKIGDVGLATLIQNDSLSVSTKYKETSLVGSLCYIDPEYQRTGLASPKSDIYAFGMVILQLLTAKPAMGLAYMVETALKNDQLRNVLDAEAGDWPIEETKKLALMALKCIEFLGKDRPDLNNEIHLFWRN</sequence>
<dbReference type="InterPro" id="IPR016064">
    <property type="entry name" value="NAD/diacylglycerol_kinase_sf"/>
</dbReference>
<keyword evidence="6" id="KW-0808">Transferase</keyword>
<dbReference type="PROSITE" id="PS50146">
    <property type="entry name" value="DAGK"/>
    <property type="match status" value="1"/>
</dbReference>
<feature type="domain" description="DAGKc" evidence="5">
    <location>
        <begin position="155"/>
        <end position="357"/>
    </location>
</feature>
<evidence type="ECO:0000313" key="7">
    <source>
        <dbReference type="Proteomes" id="UP000250235"/>
    </source>
</evidence>
<evidence type="ECO:0000313" key="6">
    <source>
        <dbReference type="EMBL" id="KZV51911.1"/>
    </source>
</evidence>
<dbReference type="GO" id="GO:0005524">
    <property type="term" value="F:ATP binding"/>
    <property type="evidence" value="ECO:0007669"/>
    <property type="project" value="InterPro"/>
</dbReference>
<dbReference type="InterPro" id="IPR000719">
    <property type="entry name" value="Prot_kinase_dom"/>
</dbReference>
<dbReference type="PROSITE" id="PS00108">
    <property type="entry name" value="PROTEIN_KINASE_ST"/>
    <property type="match status" value="1"/>
</dbReference>
<dbReference type="Gene3D" id="3.40.50.10330">
    <property type="entry name" value="Probable inorganic polyphosphate/atp-NAD kinase, domain 1"/>
    <property type="match status" value="1"/>
</dbReference>
<dbReference type="Proteomes" id="UP000250235">
    <property type="component" value="Unassembled WGS sequence"/>
</dbReference>
<feature type="domain" description="Protein kinase" evidence="4">
    <location>
        <begin position="962"/>
        <end position="1225"/>
    </location>
</feature>
<evidence type="ECO:0000256" key="3">
    <source>
        <dbReference type="ARBA" id="ARBA00022786"/>
    </source>
</evidence>
<dbReference type="InterPro" id="IPR014729">
    <property type="entry name" value="Rossmann-like_a/b/a_fold"/>
</dbReference>
<dbReference type="OrthoDB" id="530923at2759"/>
<dbReference type="InterPro" id="IPR051348">
    <property type="entry name" value="U-box_ubiquitin_ligases"/>
</dbReference>
<dbReference type="GO" id="GO:0061630">
    <property type="term" value="F:ubiquitin protein ligase activity"/>
    <property type="evidence" value="ECO:0007669"/>
    <property type="project" value="UniProtKB-EC"/>
</dbReference>
<dbReference type="InterPro" id="IPR017438">
    <property type="entry name" value="ATP-NAD_kinase_N"/>
</dbReference>
<dbReference type="InterPro" id="IPR001206">
    <property type="entry name" value="Diacylglycerol_kinase_cat_dom"/>
</dbReference>
<dbReference type="EMBL" id="KQ991562">
    <property type="protein sequence ID" value="KZV51911.1"/>
    <property type="molecule type" value="Genomic_DNA"/>
</dbReference>
<keyword evidence="3" id="KW-0833">Ubl conjugation pathway</keyword>
<dbReference type="SUPFAM" id="SSF111331">
    <property type="entry name" value="NAD kinase/diacylglycerol kinase-like"/>
    <property type="match status" value="1"/>
</dbReference>
<dbReference type="Pfam" id="PF07714">
    <property type="entry name" value="PK_Tyr_Ser-Thr"/>
    <property type="match status" value="1"/>
</dbReference>
<dbReference type="Gene3D" id="2.60.200.40">
    <property type="match status" value="1"/>
</dbReference>